<evidence type="ECO:0000313" key="2">
    <source>
        <dbReference type="Proteomes" id="UP000583752"/>
    </source>
</evidence>
<gene>
    <name evidence="1" type="ORF">HHL21_12125</name>
</gene>
<keyword evidence="2" id="KW-1185">Reference proteome</keyword>
<reference evidence="1 2" key="1">
    <citation type="submission" date="2020-04" db="EMBL/GenBank/DDBJ databases">
        <title>Massilia sp. RP-1-19 isolated from soil.</title>
        <authorList>
            <person name="Dahal R.H."/>
        </authorList>
    </citation>
    <scope>NUCLEOTIDE SEQUENCE [LARGE SCALE GENOMIC DNA]</scope>
    <source>
        <strain evidence="1 2">RP-1-19</strain>
    </source>
</reference>
<dbReference type="AlphaFoldDB" id="A0A848HL85"/>
<proteinExistence type="predicted"/>
<accession>A0A848HL85</accession>
<name>A0A848HL85_9BURK</name>
<protein>
    <submittedName>
        <fullName evidence="1">Uncharacterized protein</fullName>
    </submittedName>
</protein>
<dbReference type="EMBL" id="JABBGG010000006">
    <property type="protein sequence ID" value="NML61807.1"/>
    <property type="molecule type" value="Genomic_DNA"/>
</dbReference>
<organism evidence="1 2">
    <name type="scientific">Massilia polaris</name>
    <dbReference type="NCBI Taxonomy" id="2728846"/>
    <lineage>
        <taxon>Bacteria</taxon>
        <taxon>Pseudomonadati</taxon>
        <taxon>Pseudomonadota</taxon>
        <taxon>Betaproteobacteria</taxon>
        <taxon>Burkholderiales</taxon>
        <taxon>Oxalobacteraceae</taxon>
        <taxon>Telluria group</taxon>
        <taxon>Massilia</taxon>
    </lineage>
</organism>
<sequence length="95" mass="10071">MNEESKPKNAGTIELALELKGVSFALVGLDQIKFAAQEAAAAVASIGAPAAVSVQGVELVAGETPALMLAEWRRTNELLTSFMWYVENGLLTRGH</sequence>
<evidence type="ECO:0000313" key="1">
    <source>
        <dbReference type="EMBL" id="NML61807.1"/>
    </source>
</evidence>
<dbReference type="Proteomes" id="UP000583752">
    <property type="component" value="Unassembled WGS sequence"/>
</dbReference>
<comment type="caution">
    <text evidence="1">The sequence shown here is derived from an EMBL/GenBank/DDBJ whole genome shotgun (WGS) entry which is preliminary data.</text>
</comment>
<dbReference type="RefSeq" id="WP_169466129.1">
    <property type="nucleotide sequence ID" value="NZ_JABBGG010000006.1"/>
</dbReference>